<gene>
    <name evidence="2" type="ORF">g.12136</name>
</gene>
<accession>A0A1B6HJX0</accession>
<feature type="compositionally biased region" description="Basic and acidic residues" evidence="1">
    <location>
        <begin position="75"/>
        <end position="98"/>
    </location>
</feature>
<protein>
    <submittedName>
        <fullName evidence="2">Uncharacterized protein</fullName>
    </submittedName>
</protein>
<reference evidence="2" key="1">
    <citation type="submission" date="2015-11" db="EMBL/GenBank/DDBJ databases">
        <title>De novo transcriptome assembly of four potential Pierce s Disease insect vectors from Arizona vineyards.</title>
        <authorList>
            <person name="Tassone E.E."/>
        </authorList>
    </citation>
    <scope>NUCLEOTIDE SEQUENCE</scope>
</reference>
<proteinExistence type="predicted"/>
<evidence type="ECO:0000313" key="2">
    <source>
        <dbReference type="EMBL" id="JAS74978.1"/>
    </source>
</evidence>
<feature type="region of interest" description="Disordered" evidence="1">
    <location>
        <begin position="32"/>
        <end position="98"/>
    </location>
</feature>
<sequence>MGEMEDAVLKNSKGATYMSFVLDVEVILKKKKGAQRGNLAQSKVRNESQVPTKTEQEDKIVKQPEENENITNPPSEKDDITPPPPEKKEGITMSPPDREEDVKVYAATLEPTDIFLEQGKGLKKIKSSEPLEDDNPTINVVKKHSIKKKMKKINQKSKVFKGKIEKVDFLECNRIFMCNYLKIQNNKPHNTKSQIKPNTNDINCKIMTEHESTFKTIGLVDDIEKSPTLKKKDTFSFLVAEVIPQRNYSTGDFMNGNPEAGFRNLSVAGLNRRANVKKCLSSGYYKTVNISSSRRQKYFYRHNFSCQNVVSENEQYTDKVIKRSKSLPSRYFLQELNEFKTSHEDTKKSNVFNFLHGVRNKISVEPNILNQRANVFSKDEIYKDSFNLEVKFFHNSERIIKPHTHRVTRLKCTSKNVKLKRVNSTCEISHVTKQCIILRSKSLDHVHRFYKDNNSKILTFVGTNNDTNVPQGNDKKLISKSKFKKKQSIWKTINSYIFECVIKK</sequence>
<name>A0A1B6HJX0_9HEMI</name>
<dbReference type="AlphaFoldDB" id="A0A1B6HJX0"/>
<organism evidence="2">
    <name type="scientific">Homalodisca liturata</name>
    <dbReference type="NCBI Taxonomy" id="320908"/>
    <lineage>
        <taxon>Eukaryota</taxon>
        <taxon>Metazoa</taxon>
        <taxon>Ecdysozoa</taxon>
        <taxon>Arthropoda</taxon>
        <taxon>Hexapoda</taxon>
        <taxon>Insecta</taxon>
        <taxon>Pterygota</taxon>
        <taxon>Neoptera</taxon>
        <taxon>Paraneoptera</taxon>
        <taxon>Hemiptera</taxon>
        <taxon>Auchenorrhyncha</taxon>
        <taxon>Membracoidea</taxon>
        <taxon>Cicadellidae</taxon>
        <taxon>Cicadellinae</taxon>
        <taxon>Proconiini</taxon>
        <taxon>Homalodisca</taxon>
    </lineage>
</organism>
<feature type="compositionally biased region" description="Basic and acidic residues" evidence="1">
    <location>
        <begin position="54"/>
        <end position="65"/>
    </location>
</feature>
<evidence type="ECO:0000256" key="1">
    <source>
        <dbReference type="SAM" id="MobiDB-lite"/>
    </source>
</evidence>
<dbReference type="EMBL" id="GECU01032728">
    <property type="protein sequence ID" value="JAS74978.1"/>
    <property type="molecule type" value="Transcribed_RNA"/>
</dbReference>
<feature type="compositionally biased region" description="Polar residues" evidence="1">
    <location>
        <begin position="38"/>
        <end position="53"/>
    </location>
</feature>